<evidence type="ECO:0000313" key="4">
    <source>
        <dbReference type="EMBL" id="KAG7363408.1"/>
    </source>
</evidence>
<dbReference type="PROSITE" id="PS51375">
    <property type="entry name" value="PPR"/>
    <property type="match status" value="1"/>
</dbReference>
<sequence>MRPFQSSFAVCYVSEQDKGVNPSHNSRAAEEGLSRSIDTNFDMDDRYDDPHRFDNDDDDDDADDDDREYDQEPNRADRFTLSSLEDVTDRLLNSDRGKWTREDFQQLKGAMKAWSCQRYIPGTVLPAARQEQLVRRLVEEKLASNPLAWTVRMKKFYDWIILSWSKTPEFGAPQRAEEILDAMQHSFNTGEDKDLKPTIRTWNAVLKGYANTQSAESPREIMRVLSKLDTLHREGKTGLQPNCDSYYYLLKAQSSVGGPAAAENVLALIKQMEKLSEEGLSSIKPDTRCHNIYLRALVEINDHRRISPLDVAKKADEYLRKMASDPHTTSLPDHWSYNAVLTAWSNSGDVELASRAEALIEEMESSTDGAPSPTKYEYNTLLSCYAWSTLRDKGERALALLRKMKLSSLQNESTAPDTVSYNSVAACLVKSKQPEAPLKVEALLDELNRLYQETGDPSLKLSIRSYNICFEAWAKSEIPEAADKILEWIYRLQDDFEAGRSDIAPGKWAYNAYLEALAKQRQPSIADEAERILKLLEERSEQFGGSALLRPDVLTYTNALHCIALSEAKDSFQRAYAILVKMEDGNGDVRPNEYTYNVLVNCVAKSKLPNKAKIAASLLKRMKDVAVRPSTITYNNALNACAYSSQFYADRKEILDIATVILNEAKRTVGANYITYGTYIRVLRFFVMDHFDRWVLIRSVFRMCCEDGQLTSNIMRQIKPGVSAQEYALLTKEATDEKTGEWLEVYTRNARRLKTQPMQRKNPIRYR</sequence>
<feature type="repeat" description="PPR" evidence="2">
    <location>
        <begin position="592"/>
        <end position="629"/>
    </location>
</feature>
<evidence type="ECO:0000256" key="2">
    <source>
        <dbReference type="PROSITE-ProRule" id="PRU00708"/>
    </source>
</evidence>
<proteinExistence type="predicted"/>
<keyword evidence="5" id="KW-1185">Reference proteome</keyword>
<dbReference type="AlphaFoldDB" id="A0A9K3LKP8"/>
<feature type="region of interest" description="Disordered" evidence="3">
    <location>
        <begin position="14"/>
        <end position="75"/>
    </location>
</feature>
<gene>
    <name evidence="4" type="ORF">IV203_026768</name>
</gene>
<reference evidence="4" key="1">
    <citation type="journal article" date="2021" name="Sci. Rep.">
        <title>Diploid genomic architecture of Nitzschia inconspicua, an elite biomass production diatom.</title>
        <authorList>
            <person name="Oliver A."/>
            <person name="Podell S."/>
            <person name="Pinowska A."/>
            <person name="Traller J.C."/>
            <person name="Smith S.R."/>
            <person name="McClure R."/>
            <person name="Beliaev A."/>
            <person name="Bohutskyi P."/>
            <person name="Hill E.A."/>
            <person name="Rabines A."/>
            <person name="Zheng H."/>
            <person name="Allen L.Z."/>
            <person name="Kuo A."/>
            <person name="Grigoriev I.V."/>
            <person name="Allen A.E."/>
            <person name="Hazlebeck D."/>
            <person name="Allen E.E."/>
        </authorList>
    </citation>
    <scope>NUCLEOTIDE SEQUENCE</scope>
    <source>
        <strain evidence="4">Hildebrandi</strain>
    </source>
</reference>
<keyword evidence="1" id="KW-0677">Repeat</keyword>
<feature type="compositionally biased region" description="Acidic residues" evidence="3">
    <location>
        <begin position="55"/>
        <end position="69"/>
    </location>
</feature>
<evidence type="ECO:0000256" key="1">
    <source>
        <dbReference type="ARBA" id="ARBA00022737"/>
    </source>
</evidence>
<dbReference type="Proteomes" id="UP000693970">
    <property type="component" value="Unassembled WGS sequence"/>
</dbReference>
<name>A0A9K3LKP8_9STRA</name>
<dbReference type="Pfam" id="PF13812">
    <property type="entry name" value="PPR_3"/>
    <property type="match status" value="1"/>
</dbReference>
<dbReference type="OrthoDB" id="185373at2759"/>
<dbReference type="PANTHER" id="PTHR47942">
    <property type="entry name" value="TETRATRICOPEPTIDE REPEAT (TPR)-LIKE SUPERFAMILY PROTEIN-RELATED"/>
    <property type="match status" value="1"/>
</dbReference>
<evidence type="ECO:0000256" key="3">
    <source>
        <dbReference type="SAM" id="MobiDB-lite"/>
    </source>
</evidence>
<dbReference type="InterPro" id="IPR002885">
    <property type="entry name" value="PPR_rpt"/>
</dbReference>
<protein>
    <submittedName>
        <fullName evidence="4">PPR: pentatricopeptide repeat domain containing protein</fullName>
    </submittedName>
</protein>
<evidence type="ECO:0000313" key="5">
    <source>
        <dbReference type="Proteomes" id="UP000693970"/>
    </source>
</evidence>
<organism evidence="4 5">
    <name type="scientific">Nitzschia inconspicua</name>
    <dbReference type="NCBI Taxonomy" id="303405"/>
    <lineage>
        <taxon>Eukaryota</taxon>
        <taxon>Sar</taxon>
        <taxon>Stramenopiles</taxon>
        <taxon>Ochrophyta</taxon>
        <taxon>Bacillariophyta</taxon>
        <taxon>Bacillariophyceae</taxon>
        <taxon>Bacillariophycidae</taxon>
        <taxon>Bacillariales</taxon>
        <taxon>Bacillariaceae</taxon>
        <taxon>Nitzschia</taxon>
    </lineage>
</organism>
<dbReference type="PANTHER" id="PTHR47942:SF63">
    <property type="entry name" value="PENTATRICOPEPTIDE REPEAT-CONTAINING PROTEIN"/>
    <property type="match status" value="1"/>
</dbReference>
<reference evidence="4" key="2">
    <citation type="submission" date="2021-04" db="EMBL/GenBank/DDBJ databases">
        <authorList>
            <person name="Podell S."/>
        </authorList>
    </citation>
    <scope>NUCLEOTIDE SEQUENCE</scope>
    <source>
        <strain evidence="4">Hildebrandi</strain>
    </source>
</reference>
<accession>A0A9K3LKP8</accession>
<dbReference type="EMBL" id="JAGRRH010000010">
    <property type="protein sequence ID" value="KAG7363408.1"/>
    <property type="molecule type" value="Genomic_DNA"/>
</dbReference>
<comment type="caution">
    <text evidence="4">The sequence shown here is derived from an EMBL/GenBank/DDBJ whole genome shotgun (WGS) entry which is preliminary data.</text>
</comment>
<dbReference type="InterPro" id="IPR051222">
    <property type="entry name" value="PPR/CCM1_RNA-binding"/>
</dbReference>